<dbReference type="InterPro" id="IPR012938">
    <property type="entry name" value="Glc/Sorbosone_DH"/>
</dbReference>
<evidence type="ECO:0000256" key="1">
    <source>
        <dbReference type="SAM" id="MobiDB-lite"/>
    </source>
</evidence>
<organism evidence="3 4">
    <name type="scientific">Nocardia stercoris</name>
    <dbReference type="NCBI Taxonomy" id="2483361"/>
    <lineage>
        <taxon>Bacteria</taxon>
        <taxon>Bacillati</taxon>
        <taxon>Actinomycetota</taxon>
        <taxon>Actinomycetes</taxon>
        <taxon>Mycobacteriales</taxon>
        <taxon>Nocardiaceae</taxon>
        <taxon>Nocardia</taxon>
    </lineage>
</organism>
<dbReference type="AlphaFoldDB" id="A0A3M2LDA7"/>
<evidence type="ECO:0000259" key="2">
    <source>
        <dbReference type="Pfam" id="PF07995"/>
    </source>
</evidence>
<evidence type="ECO:0000313" key="3">
    <source>
        <dbReference type="EMBL" id="RMI35452.1"/>
    </source>
</evidence>
<feature type="region of interest" description="Disordered" evidence="1">
    <location>
        <begin position="45"/>
        <end position="71"/>
    </location>
</feature>
<accession>A0A3M2LDA7</accession>
<dbReference type="EMBL" id="RFFH01000001">
    <property type="protein sequence ID" value="RMI35452.1"/>
    <property type="molecule type" value="Genomic_DNA"/>
</dbReference>
<evidence type="ECO:0000313" key="4">
    <source>
        <dbReference type="Proteomes" id="UP000279275"/>
    </source>
</evidence>
<gene>
    <name evidence="3" type="ORF">EBN03_04120</name>
</gene>
<dbReference type="SUPFAM" id="SSF63829">
    <property type="entry name" value="Calcium-dependent phosphotriesterase"/>
    <property type="match status" value="1"/>
</dbReference>
<dbReference type="OrthoDB" id="9770043at2"/>
<protein>
    <submittedName>
        <fullName evidence="3">Oxidoreductase</fullName>
    </submittedName>
</protein>
<dbReference type="Pfam" id="PF07995">
    <property type="entry name" value="GSDH"/>
    <property type="match status" value="1"/>
</dbReference>
<sequence>MRVVVANVRHGGVPHRLGRTAAGLALTAGLVAGCASFDDSASKPFTPVPELAGPSGTTPPPPPTGERPTGPCIDPDPAVVVSCLDVTGGVTALPDGRQGLVTERLTGRILQIMAEDPTHAPPPPVQMAKLDVDSSGDGGLTGITISPSYNEDGLVYAYLTTASDNRIVRLGADGIPKPILTGIPKGATGNSGAIDFVSPTKMVVLTGDTGNPAAAADPGSLAGKLLEIDNPAPGNSHPNVLAAGIGTAGGVCPDQDGIWFTDRTAAADRLQRIDKSGGTPNVAWTWPDHPGVAGCAVTPNGVAVALTGGKAMALAAADPQSHAVTVAPTLLAQNKYGALNGASLGLDGSVWVGTVNKSGQQPGEFDDRVVRIPPPSGSSGGSPD</sequence>
<dbReference type="Proteomes" id="UP000279275">
    <property type="component" value="Unassembled WGS sequence"/>
</dbReference>
<dbReference type="RefSeq" id="WP_122186428.1">
    <property type="nucleotide sequence ID" value="NZ_RFFH01000001.1"/>
</dbReference>
<dbReference type="PROSITE" id="PS51257">
    <property type="entry name" value="PROKAR_LIPOPROTEIN"/>
    <property type="match status" value="1"/>
</dbReference>
<dbReference type="InterPro" id="IPR011042">
    <property type="entry name" value="6-blade_b-propeller_TolB-like"/>
</dbReference>
<feature type="region of interest" description="Disordered" evidence="1">
    <location>
        <begin position="357"/>
        <end position="384"/>
    </location>
</feature>
<proteinExistence type="predicted"/>
<name>A0A3M2LDA7_9NOCA</name>
<keyword evidence="4" id="KW-1185">Reference proteome</keyword>
<dbReference type="Gene3D" id="2.120.10.30">
    <property type="entry name" value="TolB, C-terminal domain"/>
    <property type="match status" value="1"/>
</dbReference>
<feature type="domain" description="Glucose/Sorbosone dehydrogenase" evidence="2">
    <location>
        <begin position="89"/>
        <end position="230"/>
    </location>
</feature>
<comment type="caution">
    <text evidence="3">The sequence shown here is derived from an EMBL/GenBank/DDBJ whole genome shotgun (WGS) entry which is preliminary data.</text>
</comment>
<reference evidence="3 4" key="1">
    <citation type="submission" date="2018-10" db="EMBL/GenBank/DDBJ databases">
        <title>Isolation from cow dung.</title>
        <authorList>
            <person name="Ling L."/>
        </authorList>
    </citation>
    <scope>NUCLEOTIDE SEQUENCE [LARGE SCALE GENOMIC DNA]</scope>
    <source>
        <strain evidence="3 4">NEAU-LL90</strain>
    </source>
</reference>